<dbReference type="OrthoDB" id="1882346at2759"/>
<reference evidence="3" key="2">
    <citation type="journal article" date="2023" name="IMA Fungus">
        <title>Comparative genomic study of the Penicillium genus elucidates a diverse pangenome and 15 lateral gene transfer events.</title>
        <authorList>
            <person name="Petersen C."/>
            <person name="Sorensen T."/>
            <person name="Nielsen M.R."/>
            <person name="Sondergaard T.E."/>
            <person name="Sorensen J.L."/>
            <person name="Fitzpatrick D.A."/>
            <person name="Frisvad J.C."/>
            <person name="Nielsen K.L."/>
        </authorList>
    </citation>
    <scope>NUCLEOTIDE SEQUENCE</scope>
    <source>
        <strain evidence="3">IBT 26290</strain>
    </source>
</reference>
<dbReference type="Proteomes" id="UP001149163">
    <property type="component" value="Unassembled WGS sequence"/>
</dbReference>
<name>A0A9W9HUZ3_9EURO</name>
<dbReference type="RefSeq" id="XP_056540162.1">
    <property type="nucleotide sequence ID" value="XM_056690397.1"/>
</dbReference>
<feature type="compositionally biased region" description="Polar residues" evidence="2">
    <location>
        <begin position="1279"/>
        <end position="1288"/>
    </location>
</feature>
<dbReference type="InterPro" id="IPR011990">
    <property type="entry name" value="TPR-like_helical_dom_sf"/>
</dbReference>
<feature type="region of interest" description="Disordered" evidence="2">
    <location>
        <begin position="1119"/>
        <end position="1169"/>
    </location>
</feature>
<dbReference type="Pfam" id="PF13041">
    <property type="entry name" value="PPR_2"/>
    <property type="match status" value="1"/>
</dbReference>
<dbReference type="InterPro" id="IPR051114">
    <property type="entry name" value="Mito_RNA_Proc_CCM1"/>
</dbReference>
<evidence type="ECO:0000313" key="4">
    <source>
        <dbReference type="Proteomes" id="UP001149163"/>
    </source>
</evidence>
<dbReference type="GO" id="GO:0003729">
    <property type="term" value="F:mRNA binding"/>
    <property type="evidence" value="ECO:0007669"/>
    <property type="project" value="TreeGrafter"/>
</dbReference>
<dbReference type="EMBL" id="JAPQKN010000006">
    <property type="protein sequence ID" value="KAJ5157173.1"/>
    <property type="molecule type" value="Genomic_DNA"/>
</dbReference>
<feature type="repeat" description="PPR" evidence="1">
    <location>
        <begin position="508"/>
        <end position="542"/>
    </location>
</feature>
<feature type="region of interest" description="Disordered" evidence="2">
    <location>
        <begin position="1233"/>
        <end position="1288"/>
    </location>
</feature>
<keyword evidence="4" id="KW-1185">Reference proteome</keyword>
<gene>
    <name evidence="3" type="ORF">N7482_008273</name>
</gene>
<accession>A0A9W9HUZ3</accession>
<proteinExistence type="predicted"/>
<dbReference type="GO" id="GO:0007005">
    <property type="term" value="P:mitochondrion organization"/>
    <property type="evidence" value="ECO:0007669"/>
    <property type="project" value="TreeGrafter"/>
</dbReference>
<dbReference type="PANTHER" id="PTHR47934:SF6">
    <property type="entry name" value="MITOCHONDRIAL GROUP I INTRON SPLICING FACTOR CCM1-RELATED"/>
    <property type="match status" value="1"/>
</dbReference>
<dbReference type="Gene3D" id="1.25.40.10">
    <property type="entry name" value="Tetratricopeptide repeat domain"/>
    <property type="match status" value="3"/>
</dbReference>
<comment type="caution">
    <text evidence="3">The sequence shown here is derived from an EMBL/GenBank/DDBJ whole genome shotgun (WGS) entry which is preliminary data.</text>
</comment>
<dbReference type="GO" id="GO:0006396">
    <property type="term" value="P:RNA processing"/>
    <property type="evidence" value="ECO:0007669"/>
    <property type="project" value="TreeGrafter"/>
</dbReference>
<evidence type="ECO:0000313" key="3">
    <source>
        <dbReference type="EMBL" id="KAJ5157173.1"/>
    </source>
</evidence>
<feature type="compositionally biased region" description="Basic and acidic residues" evidence="2">
    <location>
        <begin position="1233"/>
        <end position="1245"/>
    </location>
</feature>
<dbReference type="GeneID" id="81429573"/>
<dbReference type="NCBIfam" id="TIGR00756">
    <property type="entry name" value="PPR"/>
    <property type="match status" value="1"/>
</dbReference>
<dbReference type="PROSITE" id="PS51375">
    <property type="entry name" value="PPR"/>
    <property type="match status" value="1"/>
</dbReference>
<evidence type="ECO:0000256" key="2">
    <source>
        <dbReference type="SAM" id="MobiDB-lite"/>
    </source>
</evidence>
<feature type="compositionally biased region" description="Basic and acidic residues" evidence="2">
    <location>
        <begin position="1254"/>
        <end position="1271"/>
    </location>
</feature>
<dbReference type="PANTHER" id="PTHR47934">
    <property type="entry name" value="PENTATRICOPEPTIDE REPEAT-CONTAINING PROTEIN PET309, MITOCHONDRIAL"/>
    <property type="match status" value="1"/>
</dbReference>
<reference evidence="3" key="1">
    <citation type="submission" date="2022-11" db="EMBL/GenBank/DDBJ databases">
        <authorList>
            <person name="Petersen C."/>
        </authorList>
    </citation>
    <scope>NUCLEOTIDE SEQUENCE</scope>
    <source>
        <strain evidence="3">IBT 26290</strain>
    </source>
</reference>
<sequence>MLERAAGCLESAGRRFLRDPNGAIRSRRTLSRQFWKHNAVGGDIASYFVALVLPPCQQPSASVFHIPAESKAANDGGSPFLDFLYPQRTQEFAVSRISRHAKRLGLRRRKRTLLGFSRPYTSNASSPSKPIIVEDSNAYEASSETAGAEATRSSKGYLISLLERQKDDFDRAWVLYIAAGRPSECRSALCAYLSRSKETVDQGRMWEVFQQIPEDSLSEDDFLRAAESQLNSREPSKLISICQQALARGFGSKCCTLSFTRFWRARNWRRAVEIWSLVSQSTGRASQPSQRRLFSELEQGRLPWDAISFGKFAAHKLNQDARHLADFLLDHIFRYPYVLRYASMGALVEMFRIYHESGFLKPEHYLNTIKTFQLSDSRSVFVRSIVFYRMMRRQMPELKPPESLFSGQLRALASFGITSGVQFFLEDLSHFYGKPNLLVYRDVMKSFARAGDVEKVNFVFNKLVEDHGPPRSRKLLTPLLDVHARAGNVKETTKQFQRISDEFHLQPNTVCWNILLKAYANQENLAGAFSIFSQMQQAGISPSAHTFGTLMALFAKRGDIDTTRHLLKEAERHHVEITMPMLDTVVQVYCINGLLHQAEQFALACRDFKVEGSPLRMWNTLLFHHAFRVDFVALNRIWGHLQAAGIHPDAITYASHMLILALVGKTDQARKTLRDLHKKRVIQATDLHYAIVLYGYVKSRNREMVHVIFQEIEERFGEGETRSSLLRLRGQIEHDLQAREDSTKDGADLRLKNAEQTLLASLESINRPARSFRLPSSKPVGGVLGGAFQDSYLAYRIKNFGLNGAIEEARQLFQEYIDTRKATSSHENGSESAPIRLIAAMMLAHLRAEQYPEVEECWQLALSNTMKIANRVDLDELLRAESSSPIDSAAMKSLPGTTKPLILGSIFDGQEDSSLDRVPFSSQESVIIPSQRFVLSRPLSIYMRALAYQNKTEQMIKVVANFERTGFRLSTFNWSTYVQMLAASDRFQDVVEAFRVFERTFMPNFPDWGRLQVGQGLKPFGVPFTIQQLEDPRHLPPPSGSVGKVSKPYWSNINPGFMQPTYISMVYLAAAVERIRDLSILKGGTELAKLHATAPDTIEEIGRMPYLRDKFQGVLLRHRSQQADKDGQKRPRRQSVAGGGILGIHSRSRHVGPAGHPGRAQRKPVQLSPTVTLSAELEAERIRQAVFGPKPTGPDVQEEIFAPDDRADLESAIRGRHFRKVCLNKMKQPSEKRNRELAKNCRPESQEPEECIVETERSDLKDEIQVERETEGVEDAEEASQTAGEKTQ</sequence>
<dbReference type="InterPro" id="IPR002885">
    <property type="entry name" value="PPR_rpt"/>
</dbReference>
<dbReference type="GO" id="GO:0005739">
    <property type="term" value="C:mitochondrion"/>
    <property type="evidence" value="ECO:0007669"/>
    <property type="project" value="TreeGrafter"/>
</dbReference>
<evidence type="ECO:0000256" key="1">
    <source>
        <dbReference type="PROSITE-ProRule" id="PRU00708"/>
    </source>
</evidence>
<organism evidence="3 4">
    <name type="scientific">Penicillium canariense</name>
    <dbReference type="NCBI Taxonomy" id="189055"/>
    <lineage>
        <taxon>Eukaryota</taxon>
        <taxon>Fungi</taxon>
        <taxon>Dikarya</taxon>
        <taxon>Ascomycota</taxon>
        <taxon>Pezizomycotina</taxon>
        <taxon>Eurotiomycetes</taxon>
        <taxon>Eurotiomycetidae</taxon>
        <taxon>Eurotiales</taxon>
        <taxon>Aspergillaceae</taxon>
        <taxon>Penicillium</taxon>
    </lineage>
</organism>
<protein>
    <submittedName>
        <fullName evidence="3">Uncharacterized protein</fullName>
    </submittedName>
</protein>